<gene>
    <name evidence="2" type="ORF">PUN28_013013</name>
</gene>
<dbReference type="Proteomes" id="UP001430953">
    <property type="component" value="Unassembled WGS sequence"/>
</dbReference>
<evidence type="ECO:0000313" key="3">
    <source>
        <dbReference type="Proteomes" id="UP001430953"/>
    </source>
</evidence>
<reference evidence="2 3" key="1">
    <citation type="submission" date="2023-03" db="EMBL/GenBank/DDBJ databases">
        <title>High recombination rates correlate with genetic variation in Cardiocondyla obscurior ants.</title>
        <authorList>
            <person name="Errbii M."/>
        </authorList>
    </citation>
    <scope>NUCLEOTIDE SEQUENCE [LARGE SCALE GENOMIC DNA]</scope>
    <source>
        <strain evidence="2">Alpha-2009</strain>
        <tissue evidence="2">Whole body</tissue>
    </source>
</reference>
<dbReference type="AlphaFoldDB" id="A0AAW2F8H8"/>
<evidence type="ECO:0000313" key="2">
    <source>
        <dbReference type="EMBL" id="KAL0111515.1"/>
    </source>
</evidence>
<organism evidence="2 3">
    <name type="scientific">Cardiocondyla obscurior</name>
    <dbReference type="NCBI Taxonomy" id="286306"/>
    <lineage>
        <taxon>Eukaryota</taxon>
        <taxon>Metazoa</taxon>
        <taxon>Ecdysozoa</taxon>
        <taxon>Arthropoda</taxon>
        <taxon>Hexapoda</taxon>
        <taxon>Insecta</taxon>
        <taxon>Pterygota</taxon>
        <taxon>Neoptera</taxon>
        <taxon>Endopterygota</taxon>
        <taxon>Hymenoptera</taxon>
        <taxon>Apocrita</taxon>
        <taxon>Aculeata</taxon>
        <taxon>Formicoidea</taxon>
        <taxon>Formicidae</taxon>
        <taxon>Myrmicinae</taxon>
        <taxon>Cardiocondyla</taxon>
    </lineage>
</organism>
<keyword evidence="3" id="KW-1185">Reference proteome</keyword>
<comment type="caution">
    <text evidence="2">The sequence shown here is derived from an EMBL/GenBank/DDBJ whole genome shotgun (WGS) entry which is preliminary data.</text>
</comment>
<keyword evidence="1" id="KW-0472">Membrane</keyword>
<keyword evidence="1" id="KW-0812">Transmembrane</keyword>
<sequence>MPHIGLLLVSENGLLSRHTDWINEYYELGVKLKIDIVINSGYWASIIIISESIKIKITQTIIIPITHKHLKYTSNSNYEINTSIKLCNILFFLYHIIYSFFLFKIIIFYNILKCLISQVTYCYCRKHISQDVRKSYKGVQQISYKDKFTGKVLGDDYPYFFQF</sequence>
<proteinExistence type="predicted"/>
<name>A0AAW2F8H8_9HYME</name>
<protein>
    <submittedName>
        <fullName evidence="2">Uncharacterized protein</fullName>
    </submittedName>
</protein>
<evidence type="ECO:0000256" key="1">
    <source>
        <dbReference type="SAM" id="Phobius"/>
    </source>
</evidence>
<dbReference type="EMBL" id="JADYXP020000013">
    <property type="protein sequence ID" value="KAL0111515.1"/>
    <property type="molecule type" value="Genomic_DNA"/>
</dbReference>
<feature type="transmembrane region" description="Helical" evidence="1">
    <location>
        <begin position="89"/>
        <end position="112"/>
    </location>
</feature>
<keyword evidence="1" id="KW-1133">Transmembrane helix</keyword>
<accession>A0AAW2F8H8</accession>